<gene>
    <name evidence="1" type="ORF">OG288_12440</name>
</gene>
<evidence type="ECO:0008006" key="3">
    <source>
        <dbReference type="Google" id="ProtNLM"/>
    </source>
</evidence>
<proteinExistence type="predicted"/>
<dbReference type="Proteomes" id="UP001432166">
    <property type="component" value="Chromosome"/>
</dbReference>
<evidence type="ECO:0000313" key="1">
    <source>
        <dbReference type="EMBL" id="WTP49041.1"/>
    </source>
</evidence>
<accession>A0ABZ1JBP6</accession>
<protein>
    <recommendedName>
        <fullName evidence="3">PIN domain-containing protein</fullName>
    </recommendedName>
</protein>
<evidence type="ECO:0000313" key="2">
    <source>
        <dbReference type="Proteomes" id="UP001432166"/>
    </source>
</evidence>
<sequence length="166" mass="17655">MSHPVFVYDAGMLIAIDRQDRPAHLLHRALLGPGHPPVIPLPVLAQAWRPGKWTPLTRLIPECVVFGARSAEPPPCGVCQGGHVTDDAKRAGQLLALAGLPDEKRPDAVDALAVVVAARHPEAVVVTSDPRDLCAYRDALDQSGTGVRILPVPELAGFLAGKRVLL</sequence>
<dbReference type="RefSeq" id="WP_328937457.1">
    <property type="nucleotide sequence ID" value="NZ_CP108133.1"/>
</dbReference>
<reference evidence="1" key="1">
    <citation type="submission" date="2022-10" db="EMBL/GenBank/DDBJ databases">
        <title>The complete genomes of actinobacterial strains from the NBC collection.</title>
        <authorList>
            <person name="Joergensen T.S."/>
            <person name="Alvarez Arevalo M."/>
            <person name="Sterndorff E.B."/>
            <person name="Faurdal D."/>
            <person name="Vuksanovic O."/>
            <person name="Mourched A.-S."/>
            <person name="Charusanti P."/>
            <person name="Shaw S."/>
            <person name="Blin K."/>
            <person name="Weber T."/>
        </authorList>
    </citation>
    <scope>NUCLEOTIDE SEQUENCE</scope>
    <source>
        <strain evidence="1">NBC_00189</strain>
    </source>
</reference>
<name>A0ABZ1JBP6_9ACTN</name>
<dbReference type="EMBL" id="CP108133">
    <property type="protein sequence ID" value="WTP49041.1"/>
    <property type="molecule type" value="Genomic_DNA"/>
</dbReference>
<keyword evidence="2" id="KW-1185">Reference proteome</keyword>
<organism evidence="1 2">
    <name type="scientific">Streptomyces tauricus</name>
    <dbReference type="NCBI Taxonomy" id="68274"/>
    <lineage>
        <taxon>Bacteria</taxon>
        <taxon>Bacillati</taxon>
        <taxon>Actinomycetota</taxon>
        <taxon>Actinomycetes</taxon>
        <taxon>Kitasatosporales</taxon>
        <taxon>Streptomycetaceae</taxon>
        <taxon>Streptomyces</taxon>
        <taxon>Streptomyces aurantiacus group</taxon>
    </lineage>
</organism>